<dbReference type="Pfam" id="PF00130">
    <property type="entry name" value="C1_1"/>
    <property type="match status" value="1"/>
</dbReference>
<feature type="compositionally biased region" description="Polar residues" evidence="7">
    <location>
        <begin position="818"/>
        <end position="829"/>
    </location>
</feature>
<dbReference type="SMART" id="SM00055">
    <property type="entry name" value="FCH"/>
    <property type="match status" value="1"/>
</dbReference>
<dbReference type="Gene3D" id="1.10.555.10">
    <property type="entry name" value="Rho GTPase activation protein"/>
    <property type="match status" value="2"/>
</dbReference>
<keyword evidence="12" id="KW-1185">Reference proteome</keyword>
<feature type="compositionally biased region" description="Low complexity" evidence="7">
    <location>
        <begin position="393"/>
        <end position="409"/>
    </location>
</feature>
<evidence type="ECO:0000313" key="12">
    <source>
        <dbReference type="Proteomes" id="UP001209878"/>
    </source>
</evidence>
<proteinExistence type="predicted"/>
<dbReference type="Pfam" id="PF22699">
    <property type="entry name" value="GMIP-like_FCH"/>
    <property type="match status" value="1"/>
</dbReference>
<dbReference type="SMART" id="SM00324">
    <property type="entry name" value="RhoGAP"/>
    <property type="match status" value="1"/>
</dbReference>
<feature type="region of interest" description="Disordered" evidence="7">
    <location>
        <begin position="853"/>
        <end position="899"/>
    </location>
</feature>
<evidence type="ECO:0000259" key="9">
    <source>
        <dbReference type="PROSITE" id="PS50238"/>
    </source>
</evidence>
<evidence type="ECO:0000256" key="1">
    <source>
        <dbReference type="ARBA" id="ARBA00022468"/>
    </source>
</evidence>
<dbReference type="CDD" id="cd20816">
    <property type="entry name" value="C1_GMIP-like"/>
    <property type="match status" value="1"/>
</dbReference>
<keyword evidence="3" id="KW-0863">Zinc-finger</keyword>
<dbReference type="AlphaFoldDB" id="A0AAD9UDZ5"/>
<protein>
    <submittedName>
        <fullName evidence="11">Uncharacterized protein</fullName>
    </submittedName>
</protein>
<feature type="domain" description="Rho-GAP" evidence="9">
    <location>
        <begin position="521"/>
        <end position="769"/>
    </location>
</feature>
<evidence type="ECO:0000259" key="8">
    <source>
        <dbReference type="PROSITE" id="PS50081"/>
    </source>
</evidence>
<dbReference type="InterPro" id="IPR046349">
    <property type="entry name" value="C1-like_sf"/>
</dbReference>
<gene>
    <name evidence="11" type="ORF">NP493_221g03057</name>
</gene>
<evidence type="ECO:0000313" key="11">
    <source>
        <dbReference type="EMBL" id="KAK2185854.1"/>
    </source>
</evidence>
<dbReference type="InterPro" id="IPR031160">
    <property type="entry name" value="F_BAR_dom"/>
</dbReference>
<dbReference type="InterPro" id="IPR027267">
    <property type="entry name" value="AH/BAR_dom_sf"/>
</dbReference>
<dbReference type="PROSITE" id="PS50238">
    <property type="entry name" value="RHOGAP"/>
    <property type="match status" value="1"/>
</dbReference>
<keyword evidence="1" id="KW-0343">GTPase activation</keyword>
<dbReference type="SUPFAM" id="SSF48350">
    <property type="entry name" value="GTPase activation domain, GAP"/>
    <property type="match status" value="2"/>
</dbReference>
<keyword evidence="4" id="KW-0862">Zinc</keyword>
<evidence type="ECO:0000256" key="2">
    <source>
        <dbReference type="ARBA" id="ARBA00022723"/>
    </source>
</evidence>
<dbReference type="GO" id="GO:0007165">
    <property type="term" value="P:signal transduction"/>
    <property type="evidence" value="ECO:0007669"/>
    <property type="project" value="InterPro"/>
</dbReference>
<dbReference type="SUPFAM" id="SSF57889">
    <property type="entry name" value="Cysteine-rich domain"/>
    <property type="match status" value="1"/>
</dbReference>
<dbReference type="GO" id="GO:0008270">
    <property type="term" value="F:zinc ion binding"/>
    <property type="evidence" value="ECO:0007669"/>
    <property type="project" value="UniProtKB-KW"/>
</dbReference>
<feature type="compositionally biased region" description="Basic and acidic residues" evidence="7">
    <location>
        <begin position="1001"/>
        <end position="1029"/>
    </location>
</feature>
<dbReference type="SMART" id="SM00109">
    <property type="entry name" value="C1"/>
    <property type="match status" value="1"/>
</dbReference>
<evidence type="ECO:0000256" key="7">
    <source>
        <dbReference type="SAM" id="MobiDB-lite"/>
    </source>
</evidence>
<dbReference type="PANTHER" id="PTHR15228">
    <property type="entry name" value="SPERMATHECAL PHYSIOLOGY VARIANT"/>
    <property type="match status" value="1"/>
</dbReference>
<dbReference type="Proteomes" id="UP001209878">
    <property type="component" value="Unassembled WGS sequence"/>
</dbReference>
<organism evidence="11 12">
    <name type="scientific">Ridgeia piscesae</name>
    <name type="common">Tubeworm</name>
    <dbReference type="NCBI Taxonomy" id="27915"/>
    <lineage>
        <taxon>Eukaryota</taxon>
        <taxon>Metazoa</taxon>
        <taxon>Spiralia</taxon>
        <taxon>Lophotrochozoa</taxon>
        <taxon>Annelida</taxon>
        <taxon>Polychaeta</taxon>
        <taxon>Sedentaria</taxon>
        <taxon>Canalipalpata</taxon>
        <taxon>Sabellida</taxon>
        <taxon>Siboglinidae</taxon>
        <taxon>Ridgeia</taxon>
    </lineage>
</organism>
<feature type="compositionally biased region" description="Low complexity" evidence="7">
    <location>
        <begin position="957"/>
        <end position="973"/>
    </location>
</feature>
<feature type="compositionally biased region" description="Polar residues" evidence="7">
    <location>
        <begin position="857"/>
        <end position="896"/>
    </location>
</feature>
<dbReference type="Pfam" id="PF00620">
    <property type="entry name" value="RhoGAP"/>
    <property type="match status" value="1"/>
</dbReference>
<evidence type="ECO:0000256" key="5">
    <source>
        <dbReference type="ARBA" id="ARBA00023054"/>
    </source>
</evidence>
<evidence type="ECO:0000256" key="4">
    <source>
        <dbReference type="ARBA" id="ARBA00022833"/>
    </source>
</evidence>
<evidence type="ECO:0000259" key="10">
    <source>
        <dbReference type="PROSITE" id="PS51741"/>
    </source>
</evidence>
<dbReference type="InterPro" id="IPR008936">
    <property type="entry name" value="Rho_GTPase_activation_prot"/>
</dbReference>
<dbReference type="SUPFAM" id="SSF103657">
    <property type="entry name" value="BAR/IMD domain-like"/>
    <property type="match status" value="2"/>
</dbReference>
<reference evidence="11" key="1">
    <citation type="journal article" date="2023" name="Mol. Biol. Evol.">
        <title>Third-Generation Sequencing Reveals the Adaptive Role of the Epigenome in Three Deep-Sea Polychaetes.</title>
        <authorList>
            <person name="Perez M."/>
            <person name="Aroh O."/>
            <person name="Sun Y."/>
            <person name="Lan Y."/>
            <person name="Juniper S.K."/>
            <person name="Young C.R."/>
            <person name="Angers B."/>
            <person name="Qian P.Y."/>
        </authorList>
    </citation>
    <scope>NUCLEOTIDE SEQUENCE</scope>
    <source>
        <strain evidence="11">R07B-5</strain>
    </source>
</reference>
<feature type="domain" description="F-BAR" evidence="10">
    <location>
        <begin position="42"/>
        <end position="330"/>
    </location>
</feature>
<feature type="domain" description="Phorbol-ester/DAG-type" evidence="8">
    <location>
        <begin position="461"/>
        <end position="506"/>
    </location>
</feature>
<dbReference type="Gene3D" id="3.30.60.20">
    <property type="match status" value="1"/>
</dbReference>
<dbReference type="GO" id="GO:0051056">
    <property type="term" value="P:regulation of small GTPase mediated signal transduction"/>
    <property type="evidence" value="ECO:0007669"/>
    <property type="project" value="UniProtKB-ARBA"/>
</dbReference>
<dbReference type="GO" id="GO:0005096">
    <property type="term" value="F:GTPase activator activity"/>
    <property type="evidence" value="ECO:0007669"/>
    <property type="project" value="UniProtKB-KW"/>
</dbReference>
<dbReference type="PANTHER" id="PTHR15228:SF25">
    <property type="entry name" value="F-BAR DOMAIN-CONTAINING PROTEIN"/>
    <property type="match status" value="1"/>
</dbReference>
<dbReference type="InterPro" id="IPR001060">
    <property type="entry name" value="FCH_dom"/>
</dbReference>
<dbReference type="InterPro" id="IPR051025">
    <property type="entry name" value="RhoGAP"/>
</dbReference>
<dbReference type="Gene3D" id="1.20.1270.60">
    <property type="entry name" value="Arfaptin homology (AH) domain/BAR domain"/>
    <property type="match status" value="2"/>
</dbReference>
<keyword evidence="2" id="KW-0479">Metal-binding</keyword>
<dbReference type="InterPro" id="IPR000198">
    <property type="entry name" value="RhoGAP_dom"/>
</dbReference>
<dbReference type="PROSITE" id="PS51741">
    <property type="entry name" value="F_BAR"/>
    <property type="match status" value="1"/>
</dbReference>
<dbReference type="PROSITE" id="PS50081">
    <property type="entry name" value="ZF_DAG_PE_2"/>
    <property type="match status" value="1"/>
</dbReference>
<dbReference type="InterPro" id="IPR002219">
    <property type="entry name" value="PKC_DAG/PE"/>
</dbReference>
<feature type="region of interest" description="Disordered" evidence="7">
    <location>
        <begin position="792"/>
        <end position="838"/>
    </location>
</feature>
<dbReference type="EMBL" id="JAODUO010000221">
    <property type="protein sequence ID" value="KAK2185854.1"/>
    <property type="molecule type" value="Genomic_DNA"/>
</dbReference>
<keyword evidence="5 6" id="KW-0175">Coiled coil</keyword>
<evidence type="ECO:0000256" key="3">
    <source>
        <dbReference type="ARBA" id="ARBA00022771"/>
    </source>
</evidence>
<dbReference type="InterPro" id="IPR054713">
    <property type="entry name" value="GMIP/FCHO2-like_FCH"/>
</dbReference>
<feature type="region of interest" description="Disordered" evidence="7">
    <location>
        <begin position="364"/>
        <end position="411"/>
    </location>
</feature>
<accession>A0AAD9UDZ5</accession>
<name>A0AAD9UDZ5_RIDPI</name>
<dbReference type="PROSITE" id="PS00479">
    <property type="entry name" value="ZF_DAG_PE_1"/>
    <property type="match status" value="1"/>
</dbReference>
<comment type="caution">
    <text evidence="11">The sequence shown here is derived from an EMBL/GenBank/DDBJ whole genome shotgun (WGS) entry which is preliminary data.</text>
</comment>
<sequence>MGDIDNYPLLGKTKSHENLLAGDLSSSRPDSVDRRDTALSQEDIDMVLHRLDDGVDVALQRAKAWSKYAKEILTYVEKKNALEADYAKNVAKLAGSVRHMISEDKYLLFQSIYCLALDQDGDSAKTHQYTCNLILTQKFVQPLNLRRVEHEKTRKCLKDTWTKELRKMQEAVANLKKAKTMYVSRQQEYEKAKDVAQKAETDSLSSSALTKAEKKKKQVDDTLHRAMEAETTYKACVVEANNKQADLERVKVMSTLDPGSHCIWLQQGNVPLVLQADILAQLRELIYTSDQTMKQVTVDYFQLLHTVTATSPVRLQALCESCQQYEPGTQYAEYVRRLPSSASYVRNTEPFVFEPYTSDTGLCDHRKASQSSGSGSDVPIAGDAGGDQDDSDSMSGSSSKSVESSPSASPCQTHRAIVNCSSMGELLSGDPEHTNSRHGVSVSADGGMTFRGVSLSRPAQTHVFRRLRTPSRCRECETYVYFQGAECRKCGLASHKRCLEVLHLGCGPKHQLPRRMTTFGVDFTAHVEETRTQIPYLVRRCAREVDERGLDLRDIYLVSVDMFHIQSRLAITRLAITRIGYNAAGRGPRISAARGEMGATANNNAGIYRVSAVKSKVERLCQSFETDCDEVDLSEHHPNVIANVLKLYLRQLPEPLLTFKLYPDFIQLSKDELSGLLPSSSPQFLVALKSLAYQLPTPNFRTCGLLMQHLHRVAENEEDNQMGASNLGIVFGPTLLRPSEGAASLDSLMDTPHQTRMVELLIVNVQEIFFPEIETKKANEDEAEVVELTEVETLTDLTDQTDQPTHSDEETLGATDASAETSGSASHVSDMSAPADGLTERSDSLLDELAKEDPRFQQVSDSAVTVPGSTVTLPGSTVTLPGSTADDTGAGDTSSADALDVPGGVGLVAASPGLRRKLRRCDVLGPGGDSVEPAPLPVVQLTKPLLYSPSLQRKVMSSSTLSSRSTCSSVTDSSSDDSRLSKAVASSQRTETDDSDSVSENVRDRDDSGVTTDDSHDTETDHSRQPRYV</sequence>
<evidence type="ECO:0000256" key="6">
    <source>
        <dbReference type="PROSITE-ProRule" id="PRU01077"/>
    </source>
</evidence>
<feature type="region of interest" description="Disordered" evidence="7">
    <location>
        <begin position="956"/>
        <end position="1029"/>
    </location>
</feature>